<evidence type="ECO:0000313" key="4">
    <source>
        <dbReference type="Proteomes" id="UP000578252"/>
    </source>
</evidence>
<dbReference type="Gene3D" id="3.30.70.2330">
    <property type="match status" value="1"/>
</dbReference>
<dbReference type="RefSeq" id="WP_169772568.1">
    <property type="nucleotide sequence ID" value="NZ_JABCUR010000019.1"/>
</dbReference>
<feature type="transmembrane region" description="Helical" evidence="2">
    <location>
        <begin position="32"/>
        <end position="51"/>
    </location>
</feature>
<protein>
    <recommendedName>
        <fullName evidence="5">HIRAN domain-containing protein</fullName>
    </recommendedName>
</protein>
<dbReference type="Proteomes" id="UP000578252">
    <property type="component" value="Unassembled WGS sequence"/>
</dbReference>
<reference evidence="3 4" key="1">
    <citation type="submission" date="2020-04" db="EMBL/GenBank/DDBJ databases">
        <title>Antimicrobial susceptibility and clonality of vaginal-derived multi-drug resistant Mobiluncus isolates in China.</title>
        <authorList>
            <person name="Zhang X."/>
        </authorList>
    </citation>
    <scope>NUCLEOTIDE SEQUENCE [LARGE SCALE GENOMIC DNA]</scope>
    <source>
        <strain evidence="3 4">13</strain>
    </source>
</reference>
<evidence type="ECO:0008006" key="5">
    <source>
        <dbReference type="Google" id="ProtNLM"/>
    </source>
</evidence>
<proteinExistence type="predicted"/>
<keyword evidence="2" id="KW-0812">Transmembrane</keyword>
<evidence type="ECO:0000256" key="1">
    <source>
        <dbReference type="SAM" id="MobiDB-lite"/>
    </source>
</evidence>
<feature type="compositionally biased region" description="Low complexity" evidence="1">
    <location>
        <begin position="75"/>
        <end position="97"/>
    </location>
</feature>
<dbReference type="EMBL" id="JABCUR010000019">
    <property type="protein sequence ID" value="NMW66143.1"/>
    <property type="molecule type" value="Genomic_DNA"/>
</dbReference>
<feature type="transmembrane region" description="Helical" evidence="2">
    <location>
        <begin position="7"/>
        <end position="26"/>
    </location>
</feature>
<comment type="caution">
    <text evidence="3">The sequence shown here is derived from an EMBL/GenBank/DDBJ whole genome shotgun (WGS) entry which is preliminary data.</text>
</comment>
<name>A0A7Y0U3D4_9ACTO</name>
<organism evidence="3 4">
    <name type="scientific">Mobiluncus mulieris</name>
    <dbReference type="NCBI Taxonomy" id="2052"/>
    <lineage>
        <taxon>Bacteria</taxon>
        <taxon>Bacillati</taxon>
        <taxon>Actinomycetota</taxon>
        <taxon>Actinomycetes</taxon>
        <taxon>Actinomycetales</taxon>
        <taxon>Actinomycetaceae</taxon>
        <taxon>Mobiluncus</taxon>
    </lineage>
</organism>
<sequence length="296" mass="33234">MKHKTSFWIGIILIVLGHIGLLATLTNPGEHTIGSAFVIVVFFGGGVFLAVKNIEMVPRYRTPLPPQQPVMPIPQQQMAPANQQEQPVAPTTQQQVTPHRKIPAPFPESDLKKEILEPIRSQGEAPPEQVDNQSTKAASTGGRVFGPPEPTDGIVLWDSRIAYASNYDHPNIYVPENLQSSLFLEFGEPYVGVGYARLEPEPDNYYDSEAIALWFKGEPIGYLRTERRAYAAKLLKRNLHKCFYLPVLIGIQPFYCGDDGAESYSDVSVWAFYNERDWRKLTLQLAKELDTGIMTF</sequence>
<evidence type="ECO:0000313" key="3">
    <source>
        <dbReference type="EMBL" id="NMW66143.1"/>
    </source>
</evidence>
<feature type="region of interest" description="Disordered" evidence="1">
    <location>
        <begin position="75"/>
        <end position="107"/>
    </location>
</feature>
<feature type="region of interest" description="Disordered" evidence="1">
    <location>
        <begin position="122"/>
        <end position="145"/>
    </location>
</feature>
<dbReference type="AlphaFoldDB" id="A0A7Y0U3D4"/>
<gene>
    <name evidence="3" type="ORF">HHJ78_11690</name>
</gene>
<accession>A0A7Y0U3D4</accession>
<keyword evidence="2" id="KW-1133">Transmembrane helix</keyword>
<keyword evidence="2" id="KW-0472">Membrane</keyword>
<evidence type="ECO:0000256" key="2">
    <source>
        <dbReference type="SAM" id="Phobius"/>
    </source>
</evidence>